<dbReference type="AlphaFoldDB" id="V4PZG9"/>
<dbReference type="STRING" id="1121022.GCA_000376105_02991"/>
<dbReference type="Proteomes" id="UP000017837">
    <property type="component" value="Unassembled WGS sequence"/>
</dbReference>
<dbReference type="EMBL" id="AWGB01000020">
    <property type="protein sequence ID" value="ESQ90965.1"/>
    <property type="molecule type" value="Genomic_DNA"/>
</dbReference>
<reference evidence="1 2" key="1">
    <citation type="journal article" date="2014" name="Nature">
        <title>Sequential evolution of bacterial morphology by co-option of a developmental regulator.</title>
        <authorList>
            <person name="Jiang C."/>
            <person name="Brown P.J."/>
            <person name="Ducret A."/>
            <person name="Brun Y.V."/>
        </authorList>
    </citation>
    <scope>NUCLEOTIDE SEQUENCE [LARGE SCALE GENOMIC DNA]</scope>
    <source>
        <strain evidence="1 2">DSM 16100</strain>
    </source>
</reference>
<evidence type="ECO:0000313" key="2">
    <source>
        <dbReference type="Proteomes" id="UP000017837"/>
    </source>
</evidence>
<protein>
    <submittedName>
        <fullName evidence="1">Uncharacterized protein</fullName>
    </submittedName>
</protein>
<evidence type="ECO:0000313" key="1">
    <source>
        <dbReference type="EMBL" id="ESQ90965.1"/>
    </source>
</evidence>
<name>V4PZG9_9CAUL</name>
<accession>V4PZG9</accession>
<keyword evidence="2" id="KW-1185">Reference proteome</keyword>
<gene>
    <name evidence="1" type="ORF">ABENE_10975</name>
</gene>
<sequence length="82" mass="8898">MAVRDAFPSLAPSNMSLDESILSASEHFIYARILKKVPVVSLTVTEESTVMLRIAWPARDSWTGSLAGLPISAGMMSFQLSI</sequence>
<organism evidence="1 2">
    <name type="scientific">Asticcacaulis benevestitus DSM 16100 = ATCC BAA-896</name>
    <dbReference type="NCBI Taxonomy" id="1121022"/>
    <lineage>
        <taxon>Bacteria</taxon>
        <taxon>Pseudomonadati</taxon>
        <taxon>Pseudomonadota</taxon>
        <taxon>Alphaproteobacteria</taxon>
        <taxon>Caulobacterales</taxon>
        <taxon>Caulobacteraceae</taxon>
        <taxon>Asticcacaulis</taxon>
    </lineage>
</organism>
<proteinExistence type="predicted"/>
<comment type="caution">
    <text evidence="1">The sequence shown here is derived from an EMBL/GenBank/DDBJ whole genome shotgun (WGS) entry which is preliminary data.</text>
</comment>